<dbReference type="RefSeq" id="WP_406582204.1">
    <property type="nucleotide sequence ID" value="NZ_JBJHQH010000016.1"/>
</dbReference>
<keyword evidence="3" id="KW-1185">Reference proteome</keyword>
<feature type="transmembrane region" description="Helical" evidence="1">
    <location>
        <begin position="125"/>
        <end position="143"/>
    </location>
</feature>
<comment type="caution">
    <text evidence="2">The sequence shown here is derived from an EMBL/GenBank/DDBJ whole genome shotgun (WGS) entry which is preliminary data.</text>
</comment>
<evidence type="ECO:0000256" key="1">
    <source>
        <dbReference type="SAM" id="Phobius"/>
    </source>
</evidence>
<evidence type="ECO:0000313" key="2">
    <source>
        <dbReference type="EMBL" id="MFK9093707.1"/>
    </source>
</evidence>
<dbReference type="Proteomes" id="UP001623041">
    <property type="component" value="Unassembled WGS sequence"/>
</dbReference>
<evidence type="ECO:0000313" key="3">
    <source>
        <dbReference type="Proteomes" id="UP001623041"/>
    </source>
</evidence>
<dbReference type="EMBL" id="JBJHQH010000016">
    <property type="protein sequence ID" value="MFK9093707.1"/>
    <property type="molecule type" value="Genomic_DNA"/>
</dbReference>
<gene>
    <name evidence="2" type="ORF">ACJEBI_19775</name>
</gene>
<feature type="transmembrane region" description="Helical" evidence="1">
    <location>
        <begin position="27"/>
        <end position="44"/>
    </location>
</feature>
<protein>
    <submittedName>
        <fullName evidence="2">Uncharacterized protein</fullName>
    </submittedName>
</protein>
<reference evidence="2 3" key="1">
    <citation type="submission" date="2024-11" db="EMBL/GenBank/DDBJ databases">
        <authorList>
            <person name="Lucas J.A."/>
        </authorList>
    </citation>
    <scope>NUCLEOTIDE SEQUENCE [LARGE SCALE GENOMIC DNA]</scope>
    <source>
        <strain evidence="2 3">Z 5.4</strain>
    </source>
</reference>
<sequence>MIGLLLAIFILNYFAFKKNKKFTGNQIAHIWTFTIAFQVIFDVFVEFKYYGYWYFDKEIEWKGVIPHLFLVPPVNMIFLNWYPFKTNRVKQIFYIIVFVVFILFYELITLLPAPWGYFHYGWWRIWHAAIINPFLLLILLGYYKWICKLERNVVYK</sequence>
<keyword evidence="1" id="KW-1133">Transmembrane helix</keyword>
<accession>A0ABW8RJM5</accession>
<proteinExistence type="predicted"/>
<feature type="transmembrane region" description="Helical" evidence="1">
    <location>
        <begin position="64"/>
        <end position="81"/>
    </location>
</feature>
<name>A0ABW8RJM5_9BACI</name>
<keyword evidence="1" id="KW-0812">Transmembrane</keyword>
<feature type="transmembrane region" description="Helical" evidence="1">
    <location>
        <begin position="93"/>
        <end position="113"/>
    </location>
</feature>
<organism evidence="2 3">
    <name type="scientific">Bacillus salipaludis</name>
    <dbReference type="NCBI Taxonomy" id="2547811"/>
    <lineage>
        <taxon>Bacteria</taxon>
        <taxon>Bacillati</taxon>
        <taxon>Bacillota</taxon>
        <taxon>Bacilli</taxon>
        <taxon>Bacillales</taxon>
        <taxon>Bacillaceae</taxon>
        <taxon>Bacillus</taxon>
    </lineage>
</organism>
<keyword evidence="1" id="KW-0472">Membrane</keyword>